<protein>
    <recommendedName>
        <fullName evidence="1">PilZ domain-containing protein</fullName>
    </recommendedName>
</protein>
<evidence type="ECO:0000313" key="2">
    <source>
        <dbReference type="EMBL" id="BCO08598.1"/>
    </source>
</evidence>
<dbReference type="GO" id="GO:0035438">
    <property type="term" value="F:cyclic-di-GMP binding"/>
    <property type="evidence" value="ECO:0007669"/>
    <property type="project" value="InterPro"/>
</dbReference>
<dbReference type="InterPro" id="IPR009875">
    <property type="entry name" value="PilZ_domain"/>
</dbReference>
<accession>A0A915TZE2</accession>
<dbReference type="RefSeq" id="WP_267928500.1">
    <property type="nucleotide sequence ID" value="NZ_AP024233.1"/>
</dbReference>
<dbReference type="EMBL" id="AP024233">
    <property type="protein sequence ID" value="BCO08598.1"/>
    <property type="molecule type" value="Genomic_DNA"/>
</dbReference>
<sequence length="301" mass="33891">MTDTTRLTQILSNYFPEEKYTENGVATGIAEGNIIVEPGALANYLESALHDESLLEVELGALTRLFFCRILDHPPESEVQKGKDEAPLESDYTRGEYLKALDHVIITPLEPAIGNFLICSTPRVLLRILTSRMAIELCLSFVEKTVIQGLPVLRCSFPTVARLVEGAREYRAKIPKDMQFDVQITRKRNNQTFTTRPMDMSVSGMCLYDPAERNTSLREDERVHLEVLANGETILGLDGTIRHVSRLRDAKGLQYVFGVRFDLVSRAISTDVEKLVAGIQRARLRELSQLADEFGVDFGKW</sequence>
<dbReference type="Proteomes" id="UP001063350">
    <property type="component" value="Chromosome"/>
</dbReference>
<dbReference type="AlphaFoldDB" id="A0A915TZE2"/>
<name>A0A915TZE2_9BACT</name>
<feature type="domain" description="PilZ" evidence="1">
    <location>
        <begin position="169"/>
        <end position="276"/>
    </location>
</feature>
<keyword evidence="3" id="KW-1185">Reference proteome</keyword>
<organism evidence="2 3">
    <name type="scientific">Desulfolithobacter dissulfuricans</name>
    <dbReference type="NCBI Taxonomy" id="2795293"/>
    <lineage>
        <taxon>Bacteria</taxon>
        <taxon>Pseudomonadati</taxon>
        <taxon>Thermodesulfobacteriota</taxon>
        <taxon>Desulfobulbia</taxon>
        <taxon>Desulfobulbales</taxon>
        <taxon>Desulfobulbaceae</taxon>
        <taxon>Desulfolithobacter</taxon>
    </lineage>
</organism>
<reference evidence="2" key="1">
    <citation type="submission" date="2020-12" db="EMBL/GenBank/DDBJ databases">
        <title>Desulfobium dissulfuricans gen. nov., sp. nov., a novel mesophilic, sulfate-reducing bacterium isolated from a deep-sea hydrothermal vent.</title>
        <authorList>
            <person name="Hashimoto Y."/>
            <person name="Tame A."/>
            <person name="Sawayama S."/>
            <person name="Miyazaki J."/>
            <person name="Takai K."/>
            <person name="Nakagawa S."/>
        </authorList>
    </citation>
    <scope>NUCLEOTIDE SEQUENCE</scope>
    <source>
        <strain evidence="2">GF1</strain>
    </source>
</reference>
<dbReference type="KEGG" id="ddu:GF1_09740"/>
<dbReference type="Gene3D" id="2.40.10.220">
    <property type="entry name" value="predicted glycosyltransferase like domains"/>
    <property type="match status" value="1"/>
</dbReference>
<proteinExistence type="predicted"/>
<evidence type="ECO:0000259" key="1">
    <source>
        <dbReference type="Pfam" id="PF07238"/>
    </source>
</evidence>
<evidence type="ECO:0000313" key="3">
    <source>
        <dbReference type="Proteomes" id="UP001063350"/>
    </source>
</evidence>
<gene>
    <name evidence="2" type="ORF">GF1_09740</name>
</gene>
<dbReference type="Pfam" id="PF07238">
    <property type="entry name" value="PilZ"/>
    <property type="match status" value="1"/>
</dbReference>